<proteinExistence type="predicted"/>
<gene>
    <name evidence="2" type="ORF">E4U02_03650</name>
</gene>
<evidence type="ECO:0000256" key="1">
    <source>
        <dbReference type="SAM" id="Phobius"/>
    </source>
</evidence>
<organism evidence="2 3">
    <name type="scientific">Microbacterium paludicola</name>
    <dbReference type="NCBI Taxonomy" id="300019"/>
    <lineage>
        <taxon>Bacteria</taxon>
        <taxon>Bacillati</taxon>
        <taxon>Actinomycetota</taxon>
        <taxon>Actinomycetes</taxon>
        <taxon>Micrococcales</taxon>
        <taxon>Microbacteriaceae</taxon>
        <taxon>Microbacterium</taxon>
    </lineage>
</organism>
<sequence>MTGTRILRSATGLIWLVAVAAVVLFLLGDVVVRGGWLQALLIAPWLLIPVWAVYAFLYAPHIAVDEERIRVHNILRTIDLPWSTVDDVVMRWQLELHLSADAAATGVGGRKGIVEAWSFSRRWRGAGAKRTDDTAVTLDVIRGLHASAGRQPGARPTVTWDLRTIAIGAAIVVACVAAMLIAG</sequence>
<keyword evidence="1" id="KW-1133">Transmembrane helix</keyword>
<dbReference type="EMBL" id="SPQB01000005">
    <property type="protein sequence ID" value="TFU33772.1"/>
    <property type="molecule type" value="Genomic_DNA"/>
</dbReference>
<keyword evidence="1" id="KW-0472">Membrane</keyword>
<protein>
    <recommendedName>
        <fullName evidence="4">PH domain-containing protein</fullName>
    </recommendedName>
</protein>
<keyword evidence="3" id="KW-1185">Reference proteome</keyword>
<feature type="transmembrane region" description="Helical" evidence="1">
    <location>
        <begin position="38"/>
        <end position="59"/>
    </location>
</feature>
<feature type="transmembrane region" description="Helical" evidence="1">
    <location>
        <begin position="160"/>
        <end position="182"/>
    </location>
</feature>
<evidence type="ECO:0008006" key="4">
    <source>
        <dbReference type="Google" id="ProtNLM"/>
    </source>
</evidence>
<evidence type="ECO:0000313" key="2">
    <source>
        <dbReference type="EMBL" id="TFU33772.1"/>
    </source>
</evidence>
<evidence type="ECO:0000313" key="3">
    <source>
        <dbReference type="Proteomes" id="UP000298358"/>
    </source>
</evidence>
<dbReference type="OrthoDB" id="5148800at2"/>
<dbReference type="Proteomes" id="UP000298358">
    <property type="component" value="Unassembled WGS sequence"/>
</dbReference>
<keyword evidence="1" id="KW-0812">Transmembrane</keyword>
<reference evidence="2 3" key="1">
    <citation type="submission" date="2019-03" db="EMBL/GenBank/DDBJ databases">
        <title>Diversity of the mouse oral microbiome.</title>
        <authorList>
            <person name="Joseph S."/>
            <person name="Aduse-Opoku J."/>
            <person name="Curtis M."/>
            <person name="Wade W."/>
            <person name="Hashim A."/>
        </authorList>
    </citation>
    <scope>NUCLEOTIDE SEQUENCE [LARGE SCALE GENOMIC DNA]</scope>
    <source>
        <strain evidence="2 3">P1012</strain>
    </source>
</reference>
<comment type="caution">
    <text evidence="2">The sequence shown here is derived from an EMBL/GenBank/DDBJ whole genome shotgun (WGS) entry which is preliminary data.</text>
</comment>
<dbReference type="RefSeq" id="WP_135113307.1">
    <property type="nucleotide sequence ID" value="NZ_JADGLL010000005.1"/>
</dbReference>
<accession>A0A4Y9FYZ2</accession>
<dbReference type="AlphaFoldDB" id="A0A4Y9FYZ2"/>
<feature type="transmembrane region" description="Helical" evidence="1">
    <location>
        <begin position="12"/>
        <end position="32"/>
    </location>
</feature>
<name>A0A4Y9FYZ2_9MICO</name>